<protein>
    <submittedName>
        <fullName evidence="4">GNAT family N-acetyltransferase</fullName>
    </submittedName>
</protein>
<accession>A0ABX5VLT2</accession>
<dbReference type="InterPro" id="IPR050680">
    <property type="entry name" value="YpeA/RimI_acetyltransf"/>
</dbReference>
<evidence type="ECO:0000259" key="3">
    <source>
        <dbReference type="PROSITE" id="PS51186"/>
    </source>
</evidence>
<proteinExistence type="predicted"/>
<feature type="domain" description="N-acetyltransferase" evidence="3">
    <location>
        <begin position="11"/>
        <end position="181"/>
    </location>
</feature>
<dbReference type="InterPro" id="IPR016181">
    <property type="entry name" value="Acyl_CoA_acyltransferase"/>
</dbReference>
<keyword evidence="5" id="KW-1185">Reference proteome</keyword>
<reference evidence="4 5" key="1">
    <citation type="submission" date="2019-05" db="EMBL/GenBank/DDBJ databases">
        <title>Georgenia *** sp. nov., and Georgenia *** sp. nov., isolated from the intestinal contents of plateau pika (Ochotona curzoniae) in the Qinghai-Tibet plateau of China.</title>
        <authorList>
            <person name="Tian Z."/>
        </authorList>
    </citation>
    <scope>NUCLEOTIDE SEQUENCE [LARGE SCALE GENOMIC DNA]</scope>
    <source>
        <strain evidence="4 5">Z294</strain>
    </source>
</reference>
<dbReference type="InterPro" id="IPR000182">
    <property type="entry name" value="GNAT_dom"/>
</dbReference>
<sequence>MTTFPAPVAGLAWRPIALGDVAVWHRLVRAIEDADEPSERHTPEDLAEELTGGSWKDPARDSILGLDGDGVARAFGHVEVNPGDVRTVRAFCWGGVDPQWRGRGIGAELLAWQERLARTKIAAAGRGAPGRVLVHTDDDATATMRLLDRGGFTPLRVFLELTRPLEGDLPPVEVPEGLRLVPFDPSLSERLRVAHNEAFAHHWGSEPRSQENWERHSVGGRFFRPGWSFVVLDGEEVAAYSLTSAYTQDWEPQGYSAGWTDLLGVRPAWRRRGLASALLAATMQALRADGIERADLGVDMENESRAVDLYTSLGYSETRRGLAYGKDVPGAAG</sequence>
<evidence type="ECO:0000313" key="5">
    <source>
        <dbReference type="Proteomes" id="UP000313948"/>
    </source>
</evidence>
<dbReference type="RefSeq" id="WP_139948509.1">
    <property type="nucleotide sequence ID" value="NZ_CP040899.1"/>
</dbReference>
<dbReference type="PANTHER" id="PTHR43420">
    <property type="entry name" value="ACETYLTRANSFERASE"/>
    <property type="match status" value="1"/>
</dbReference>
<keyword evidence="2" id="KW-0012">Acyltransferase</keyword>
<evidence type="ECO:0000256" key="2">
    <source>
        <dbReference type="ARBA" id="ARBA00023315"/>
    </source>
</evidence>
<dbReference type="SUPFAM" id="SSF55729">
    <property type="entry name" value="Acyl-CoA N-acyltransferases (Nat)"/>
    <property type="match status" value="2"/>
</dbReference>
<dbReference type="Gene3D" id="3.40.630.30">
    <property type="match status" value="1"/>
</dbReference>
<feature type="domain" description="N-acetyltransferase" evidence="3">
    <location>
        <begin position="178"/>
        <end position="333"/>
    </location>
</feature>
<dbReference type="EMBL" id="CP040899">
    <property type="protein sequence ID" value="QDB79447.1"/>
    <property type="molecule type" value="Genomic_DNA"/>
</dbReference>
<evidence type="ECO:0000313" key="4">
    <source>
        <dbReference type="EMBL" id="QDB79447.1"/>
    </source>
</evidence>
<dbReference type="CDD" id="cd04301">
    <property type="entry name" value="NAT_SF"/>
    <property type="match status" value="2"/>
</dbReference>
<dbReference type="Proteomes" id="UP000313948">
    <property type="component" value="Chromosome"/>
</dbReference>
<name>A0ABX5VLT2_9MICO</name>
<organism evidence="4 5">
    <name type="scientific">Georgenia wutianyii</name>
    <dbReference type="NCBI Taxonomy" id="2585135"/>
    <lineage>
        <taxon>Bacteria</taxon>
        <taxon>Bacillati</taxon>
        <taxon>Actinomycetota</taxon>
        <taxon>Actinomycetes</taxon>
        <taxon>Micrococcales</taxon>
        <taxon>Bogoriellaceae</taxon>
        <taxon>Georgenia</taxon>
    </lineage>
</organism>
<evidence type="ECO:0000256" key="1">
    <source>
        <dbReference type="ARBA" id="ARBA00022679"/>
    </source>
</evidence>
<dbReference type="PROSITE" id="PS51186">
    <property type="entry name" value="GNAT"/>
    <property type="match status" value="2"/>
</dbReference>
<dbReference type="Pfam" id="PF00583">
    <property type="entry name" value="Acetyltransf_1"/>
    <property type="match status" value="2"/>
</dbReference>
<keyword evidence="1" id="KW-0808">Transferase</keyword>
<gene>
    <name evidence="4" type="ORF">FE251_08740</name>
</gene>
<dbReference type="PANTHER" id="PTHR43420:SF47">
    <property type="entry name" value="N-ACETYLTRANSFERASE DOMAIN-CONTAINING PROTEIN"/>
    <property type="match status" value="1"/>
</dbReference>